<evidence type="ECO:0000313" key="4">
    <source>
        <dbReference type="EMBL" id="GAI50201.1"/>
    </source>
</evidence>
<dbReference type="Pfam" id="PF02272">
    <property type="entry name" value="DHHA1"/>
    <property type="match status" value="1"/>
</dbReference>
<feature type="domain" description="RecJ OB" evidence="3">
    <location>
        <begin position="105"/>
        <end position="199"/>
    </location>
</feature>
<dbReference type="PANTHER" id="PTHR30255">
    <property type="entry name" value="SINGLE-STRANDED-DNA-SPECIFIC EXONUCLEASE RECJ"/>
    <property type="match status" value="1"/>
</dbReference>
<accession>X1Q621</accession>
<dbReference type="Pfam" id="PF17768">
    <property type="entry name" value="RecJ_OB"/>
    <property type="match status" value="1"/>
</dbReference>
<proteinExistence type="predicted"/>
<evidence type="ECO:0000259" key="3">
    <source>
        <dbReference type="Pfam" id="PF17768"/>
    </source>
</evidence>
<dbReference type="GO" id="GO:0016787">
    <property type="term" value="F:hydrolase activity"/>
    <property type="evidence" value="ECO:0007669"/>
    <property type="project" value="UniProtKB-KW"/>
</dbReference>
<protein>
    <recommendedName>
        <fullName evidence="5">Single-stranded-DNA-specific exonuclease RecJ</fullName>
    </recommendedName>
</protein>
<dbReference type="InterPro" id="IPR038763">
    <property type="entry name" value="DHH_sf"/>
</dbReference>
<evidence type="ECO:0000259" key="2">
    <source>
        <dbReference type="Pfam" id="PF02272"/>
    </source>
</evidence>
<sequence>SEDWHTGVIGIVASRIVDKYYRPTIMINAGSPENGAAQGSARSIAGFDMLGAISACSQHLVSFGGHRMAAGITIETEKITQFAAEFEAYAKENLNQNDVAAKLHIDAAITLGEFRRETVSELEMLGPFGQGNPKPIFATKGVRLSSPPRKVGAKGNHLQLAVTDNTNSVRCIGFGMGKLEKKLFEHEFFNVAYQPQLNT</sequence>
<organism evidence="4">
    <name type="scientific">marine sediment metagenome</name>
    <dbReference type="NCBI Taxonomy" id="412755"/>
    <lineage>
        <taxon>unclassified sequences</taxon>
        <taxon>metagenomes</taxon>
        <taxon>ecological metagenomes</taxon>
    </lineage>
</organism>
<keyword evidence="1" id="KW-0378">Hydrolase</keyword>
<dbReference type="GO" id="GO:0003676">
    <property type="term" value="F:nucleic acid binding"/>
    <property type="evidence" value="ECO:0007669"/>
    <property type="project" value="InterPro"/>
</dbReference>
<dbReference type="PANTHER" id="PTHR30255:SF2">
    <property type="entry name" value="SINGLE-STRANDED-DNA-SPECIFIC EXONUCLEASE RECJ"/>
    <property type="match status" value="1"/>
</dbReference>
<reference evidence="4" key="1">
    <citation type="journal article" date="2014" name="Front. Microbiol.">
        <title>High frequency of phylogenetically diverse reductive dehalogenase-homologous genes in deep subseafloor sedimentary metagenomes.</title>
        <authorList>
            <person name="Kawai M."/>
            <person name="Futagami T."/>
            <person name="Toyoda A."/>
            <person name="Takaki Y."/>
            <person name="Nishi S."/>
            <person name="Hori S."/>
            <person name="Arai W."/>
            <person name="Tsubouchi T."/>
            <person name="Morono Y."/>
            <person name="Uchiyama I."/>
            <person name="Ito T."/>
            <person name="Fujiyama A."/>
            <person name="Inagaki F."/>
            <person name="Takami H."/>
        </authorList>
    </citation>
    <scope>NUCLEOTIDE SEQUENCE</scope>
    <source>
        <strain evidence="4">Expedition CK06-06</strain>
    </source>
</reference>
<evidence type="ECO:0008006" key="5">
    <source>
        <dbReference type="Google" id="ProtNLM"/>
    </source>
</evidence>
<dbReference type="EMBL" id="BARV01038710">
    <property type="protein sequence ID" value="GAI50201.1"/>
    <property type="molecule type" value="Genomic_DNA"/>
</dbReference>
<feature type="non-terminal residue" evidence="4">
    <location>
        <position position="1"/>
    </location>
</feature>
<name>X1Q621_9ZZZZ</name>
<dbReference type="Gene3D" id="3.10.310.30">
    <property type="match status" value="1"/>
</dbReference>
<comment type="caution">
    <text evidence="4">The sequence shown here is derived from an EMBL/GenBank/DDBJ whole genome shotgun (WGS) entry which is preliminary data.</text>
</comment>
<dbReference type="AlphaFoldDB" id="X1Q621"/>
<dbReference type="SUPFAM" id="SSF64182">
    <property type="entry name" value="DHH phosphoesterases"/>
    <property type="match status" value="1"/>
</dbReference>
<dbReference type="InterPro" id="IPR051673">
    <property type="entry name" value="SSDNA_exonuclease_RecJ"/>
</dbReference>
<dbReference type="InterPro" id="IPR041122">
    <property type="entry name" value="RecJ_OB"/>
</dbReference>
<feature type="non-terminal residue" evidence="4">
    <location>
        <position position="199"/>
    </location>
</feature>
<evidence type="ECO:0000256" key="1">
    <source>
        <dbReference type="ARBA" id="ARBA00022801"/>
    </source>
</evidence>
<feature type="domain" description="DHHA1" evidence="2">
    <location>
        <begin position="2"/>
        <end position="92"/>
    </location>
</feature>
<gene>
    <name evidence="4" type="ORF">S06H3_59553</name>
</gene>
<dbReference type="InterPro" id="IPR003156">
    <property type="entry name" value="DHHA1_dom"/>
</dbReference>